<gene>
    <name evidence="2" type="ORF">LOD99_3017</name>
</gene>
<reference evidence="2 3" key="1">
    <citation type="journal article" date="2023" name="BMC Biol.">
        <title>The compact genome of the sponge Oopsacas minuta (Hexactinellida) is lacking key metazoan core genes.</title>
        <authorList>
            <person name="Santini S."/>
            <person name="Schenkelaars Q."/>
            <person name="Jourda C."/>
            <person name="Duchesne M."/>
            <person name="Belahbib H."/>
            <person name="Rocher C."/>
            <person name="Selva M."/>
            <person name="Riesgo A."/>
            <person name="Vervoort M."/>
            <person name="Leys S.P."/>
            <person name="Kodjabachian L."/>
            <person name="Le Bivic A."/>
            <person name="Borchiellini C."/>
            <person name="Claverie J.M."/>
            <person name="Renard E."/>
        </authorList>
    </citation>
    <scope>NUCLEOTIDE SEQUENCE [LARGE SCALE GENOMIC DNA]</scope>
    <source>
        <strain evidence="2">SPO-2</strain>
    </source>
</reference>
<keyword evidence="3" id="KW-1185">Reference proteome</keyword>
<accession>A0AAV7JZ01</accession>
<evidence type="ECO:0000313" key="2">
    <source>
        <dbReference type="EMBL" id="KAI6654172.1"/>
    </source>
</evidence>
<name>A0AAV7JZ01_9METZ</name>
<organism evidence="2 3">
    <name type="scientific">Oopsacas minuta</name>
    <dbReference type="NCBI Taxonomy" id="111878"/>
    <lineage>
        <taxon>Eukaryota</taxon>
        <taxon>Metazoa</taxon>
        <taxon>Porifera</taxon>
        <taxon>Hexactinellida</taxon>
        <taxon>Hexasterophora</taxon>
        <taxon>Lyssacinosida</taxon>
        <taxon>Leucopsacidae</taxon>
        <taxon>Oopsacas</taxon>
    </lineage>
</organism>
<feature type="region of interest" description="Disordered" evidence="1">
    <location>
        <begin position="74"/>
        <end position="101"/>
    </location>
</feature>
<proteinExistence type="predicted"/>
<protein>
    <submittedName>
        <fullName evidence="2">Uncharacterized protein</fullName>
    </submittedName>
</protein>
<dbReference type="AlphaFoldDB" id="A0AAV7JZ01"/>
<evidence type="ECO:0000313" key="3">
    <source>
        <dbReference type="Proteomes" id="UP001165289"/>
    </source>
</evidence>
<dbReference type="Proteomes" id="UP001165289">
    <property type="component" value="Unassembled WGS sequence"/>
</dbReference>
<sequence length="290" mass="33290">MATSSKKNLNGQNRPQSALFRQQIPLNTPAFENTYFGEDCLLGYRSIISECSEWADEPIEIYFEEKPRPKLDLGLKGNPVNYSPRSKNRTPNIIHKPEPEPSIDSYRFIPDVTKEYQLQEHSLRSIRPENLLGKQANRRTMDFVLIGHKKEFKTNEETENSDQKAPQKTFQTLDNITKKEQINSPPKSKIPKSETLQSLNLNKIDLKMEQEPKVSSDYPRQIKLIIPLPSLPQGDNKRKNLIGRTGIRRFGLSNAMKPTFDTFRVTQHNSLKGNAFQTNTPFSRPHSVIA</sequence>
<dbReference type="EMBL" id="JAKMXF010000233">
    <property type="protein sequence ID" value="KAI6654172.1"/>
    <property type="molecule type" value="Genomic_DNA"/>
</dbReference>
<feature type="compositionally biased region" description="Polar residues" evidence="1">
    <location>
        <begin position="80"/>
        <end position="91"/>
    </location>
</feature>
<comment type="caution">
    <text evidence="2">The sequence shown here is derived from an EMBL/GenBank/DDBJ whole genome shotgun (WGS) entry which is preliminary data.</text>
</comment>
<evidence type="ECO:0000256" key="1">
    <source>
        <dbReference type="SAM" id="MobiDB-lite"/>
    </source>
</evidence>